<name>A0A175RA92_9HYPH</name>
<dbReference type="Proteomes" id="UP000078272">
    <property type="component" value="Unassembled WGS sequence"/>
</dbReference>
<dbReference type="AlphaFoldDB" id="A0A175RA92"/>
<dbReference type="RefSeq" id="WP_058634405.1">
    <property type="nucleotide sequence ID" value="NZ_LDPZ01000014.1"/>
</dbReference>
<organism evidence="1 2">
    <name type="scientific">Aureimonas ureilytica</name>
    <dbReference type="NCBI Taxonomy" id="401562"/>
    <lineage>
        <taxon>Bacteria</taxon>
        <taxon>Pseudomonadati</taxon>
        <taxon>Pseudomonadota</taxon>
        <taxon>Alphaproteobacteria</taxon>
        <taxon>Hyphomicrobiales</taxon>
        <taxon>Aurantimonadaceae</taxon>
        <taxon>Aureimonas</taxon>
    </lineage>
</organism>
<comment type="caution">
    <text evidence="1">The sequence shown here is derived from an EMBL/GenBank/DDBJ whole genome shotgun (WGS) entry which is preliminary data.</text>
</comment>
<accession>A0A175RA92</accession>
<proteinExistence type="predicted"/>
<dbReference type="OrthoDB" id="5464931at2"/>
<evidence type="ECO:0000313" key="1">
    <source>
        <dbReference type="EMBL" id="KTQ96580.1"/>
    </source>
</evidence>
<reference evidence="1 2" key="1">
    <citation type="journal article" date="2016" name="Front. Microbiol.">
        <title>Genomic Resource of Rice Seed Associated Bacteria.</title>
        <authorList>
            <person name="Midha S."/>
            <person name="Bansal K."/>
            <person name="Sharma S."/>
            <person name="Kumar N."/>
            <person name="Patil P.P."/>
            <person name="Chaudhry V."/>
            <person name="Patil P.B."/>
        </authorList>
    </citation>
    <scope>NUCLEOTIDE SEQUENCE [LARGE SCALE GENOMIC DNA]</scope>
    <source>
        <strain evidence="1 2">NS226</strain>
    </source>
</reference>
<dbReference type="EMBL" id="LDPZ01000014">
    <property type="protein sequence ID" value="KTQ96580.1"/>
    <property type="molecule type" value="Genomic_DNA"/>
</dbReference>
<gene>
    <name evidence="1" type="ORF">NS226_07200</name>
</gene>
<evidence type="ECO:0000313" key="2">
    <source>
        <dbReference type="Proteomes" id="UP000078272"/>
    </source>
</evidence>
<dbReference type="PATRIC" id="fig|401562.3.peg.741"/>
<protein>
    <submittedName>
        <fullName evidence="1">Uncharacterized protein</fullName>
    </submittedName>
</protein>
<sequence>MREFASNFKPVVALSPAVRAGSATGNAVDRLGFEALSFLVTTGDWTNGTHTLVAEESSDNASWTAVPAASLTKALPVVDATGKGNQSTLIGYLGDARYVRIKSNVSGSPATGAVVGAVVLLGRARAKPAV</sequence>